<keyword evidence="2" id="KW-1185">Reference proteome</keyword>
<dbReference type="SUPFAM" id="SSF51197">
    <property type="entry name" value="Clavaminate synthase-like"/>
    <property type="match status" value="1"/>
</dbReference>
<dbReference type="STRING" id="50990.A0A4Y7PZP0"/>
<dbReference type="EMBL" id="ML170185">
    <property type="protein sequence ID" value="TDL20867.1"/>
    <property type="molecule type" value="Genomic_DNA"/>
</dbReference>
<dbReference type="OrthoDB" id="3270451at2759"/>
<evidence type="ECO:0000313" key="1">
    <source>
        <dbReference type="EMBL" id="TDL20867.1"/>
    </source>
</evidence>
<dbReference type="AlphaFoldDB" id="A0A4Y7PZP0"/>
<dbReference type="Proteomes" id="UP000294933">
    <property type="component" value="Unassembled WGS sequence"/>
</dbReference>
<organism evidence="1 2">
    <name type="scientific">Rickenella mellea</name>
    <dbReference type="NCBI Taxonomy" id="50990"/>
    <lineage>
        <taxon>Eukaryota</taxon>
        <taxon>Fungi</taxon>
        <taxon>Dikarya</taxon>
        <taxon>Basidiomycota</taxon>
        <taxon>Agaricomycotina</taxon>
        <taxon>Agaricomycetes</taxon>
        <taxon>Hymenochaetales</taxon>
        <taxon>Rickenellaceae</taxon>
        <taxon>Rickenella</taxon>
    </lineage>
</organism>
<dbReference type="Gene3D" id="2.60.120.650">
    <property type="entry name" value="Cupin"/>
    <property type="match status" value="1"/>
</dbReference>
<proteinExistence type="predicted"/>
<sequence>MDTKHDVSELVSIQRARHVFNLPELAVEPNDPEVVRTHPIKTMSPEVGEAGQIEWKDFHDLLSEIDGIGNDLDGLDKVHKCAVNGSEGDKVVTVSAKHWAKVPEHIKRSVFSRRSIHVRADGTQQSVAPTVHDWTARNLEKMGIDPRLERQAHDMTHPSRKANKKFEKRLHQLMLETWCDNREEWKNKKVLNILDIPCPNKVLVDVSELSDGDHLSANEYRDKTWCTRWPIDCLSWALVASRRAVSGKHIDATGFATWLQIVLGAKLWYIAREYPLPTKDGWSDDHSAYKWQVVVLRAGDTL</sequence>
<dbReference type="VEuPathDB" id="FungiDB:BD410DRAFT_841055"/>
<reference evidence="1 2" key="1">
    <citation type="submission" date="2018-06" db="EMBL/GenBank/DDBJ databases">
        <title>A transcriptomic atlas of mushroom development highlights an independent origin of complex multicellularity.</title>
        <authorList>
            <consortium name="DOE Joint Genome Institute"/>
            <person name="Krizsan K."/>
            <person name="Almasi E."/>
            <person name="Merenyi Z."/>
            <person name="Sahu N."/>
            <person name="Viragh M."/>
            <person name="Koszo T."/>
            <person name="Mondo S."/>
            <person name="Kiss B."/>
            <person name="Balint B."/>
            <person name="Kues U."/>
            <person name="Barry K."/>
            <person name="Hegedus J.C."/>
            <person name="Henrissat B."/>
            <person name="Johnson J."/>
            <person name="Lipzen A."/>
            <person name="Ohm R."/>
            <person name="Nagy I."/>
            <person name="Pangilinan J."/>
            <person name="Yan J."/>
            <person name="Xiong Y."/>
            <person name="Grigoriev I.V."/>
            <person name="Hibbett D.S."/>
            <person name="Nagy L.G."/>
        </authorList>
    </citation>
    <scope>NUCLEOTIDE SEQUENCE [LARGE SCALE GENOMIC DNA]</scope>
    <source>
        <strain evidence="1 2">SZMC22713</strain>
    </source>
</reference>
<name>A0A4Y7PZP0_9AGAM</name>
<evidence type="ECO:0000313" key="2">
    <source>
        <dbReference type="Proteomes" id="UP000294933"/>
    </source>
</evidence>
<accession>A0A4Y7PZP0</accession>
<protein>
    <submittedName>
        <fullName evidence="1">Uncharacterized protein</fullName>
    </submittedName>
</protein>
<gene>
    <name evidence="1" type="ORF">BD410DRAFT_841055</name>
</gene>